<evidence type="ECO:0000313" key="6">
    <source>
        <dbReference type="EMBL" id="GAX16880.1"/>
    </source>
</evidence>
<dbReference type="EMBL" id="BDSP01000111">
    <property type="protein sequence ID" value="GAX16880.1"/>
    <property type="molecule type" value="Genomic_DNA"/>
</dbReference>
<dbReference type="Gene3D" id="3.40.50.1000">
    <property type="entry name" value="HAD superfamily/HAD-like"/>
    <property type="match status" value="2"/>
</dbReference>
<dbReference type="PANTHER" id="PTHR10788:SF94">
    <property type="entry name" value="ALPHA,ALPHA-TREHALOSE-PHOSPHATE SYNTHASE [UDP-FORMING] 5"/>
    <property type="match status" value="1"/>
</dbReference>
<keyword evidence="4 6" id="KW-0808">Transferase</keyword>
<dbReference type="InterPro" id="IPR003337">
    <property type="entry name" value="Trehalose_PPase"/>
</dbReference>
<evidence type="ECO:0000256" key="1">
    <source>
        <dbReference type="ARBA" id="ARBA00005409"/>
    </source>
</evidence>
<evidence type="ECO:0000256" key="4">
    <source>
        <dbReference type="ARBA" id="ARBA00022679"/>
    </source>
</evidence>
<accession>A0A1Z5JS81</accession>
<sequence>MNATDKADFELGAVAHVNFRVRCETLSHGEEVFLVPSGGLGQRKSFVLHTTPTDFPWYHTLNPITLPLSAKHPHDVAEGGSEGRPKSKFTYRYAIHRAGVFHRWENPSDGGPEQPHAADFPAEPAEGGEPVHEVPLHLIQSREVYTVNDVLGITGAPANIDHNRLPSHQGLQRAQNLHARHNSSDGALTISALRISANQGGVGAPVGAPRKKAVGFAPAPVSHHRSSGGTGSKSAPKQAVHLNSTDGLVVVSAFLPVILNRSDDGKWSAEWDYEMLLSMQTHLRVTRVGVVKWRGWHGNTQEKAGVPRNERRLVEECLLPFNCVPVWVDPILFGEMYNGFCKGVLWPVLHNVTSVYSNGPEDDNGDGASKISEVDGNEFSEYSLDDVEQGPIHGGRGREAELWAAYTAVNRQFAEKVVQCFHEGDLVWVHGFHLLILPSYLTRRIPMAKVGIFLHTPFPSSEIFRTLWCREDLLRGMLNADQVGFHLFEYARHFLTSCRRLLGLHYGMIPDASGGHTLAIDTAGRNVAVTSIHAGIEPPVLRQVLIHQSTMERVSSLRTQFPDKIIFCGVDRLESLKGIPLKLLGFERFLTRCPEWVGKIVLIQVGIKAFERGEDFHRTESETCALAQKINEKWPGSVHLQILHEREIRLQQRVALLRAADVCVVTSIRDGLNLLPLEFTIAHQDALTDLGRADGRKRGICILSEFSSSTRVMRGALHINPWKISEIASAFFQAANMQEEERLRRLSIASEFVTRVTTQRWALAVMLDLKGVHKNINPVQFSGAGLGLNYRLLGMDTGFTSLDSALVTRAYKKSKARLILLDYGGTIVSNDNLDSLTRFQMVKERDGKSVPTARMIDALRGLCEDKRNTVFVVSGKERHSLTKTLGDIPNLGLAAEHGMFISWPTPKTSSKRRWETLVPETDRTWRSLAVTIMEVYTSRTHGSYIEETEMKVLWQYRDADTEFGSLQAKELEDHLSKYLRSFPVDVLHGGLKEGGYVEVRPKGVNKGVLAMRVIKRFPDIAQKGMVDFALVLGDDHCDEPMLSVMRQIGRRVLEARPRPNQPLLPMPATLQLVDVSSCDNYVSPDLDIFTCTVGKKPSAAASYLNDVDSALELLEGLVKVSTRGNRFHSALDLASLPKMTSVGERSLSDGEVLGAPTMSKSLSMNTFSLGRQEEHVTPAKNWMTGLALAPIEDPEEEDDIWF</sequence>
<dbReference type="Proteomes" id="UP000198406">
    <property type="component" value="Unassembled WGS sequence"/>
</dbReference>
<dbReference type="FunFam" id="3.40.50.2000:FF:000010">
    <property type="entry name" value="Alpha,alpha-trehalose-phosphate synthase"/>
    <property type="match status" value="1"/>
</dbReference>
<dbReference type="EC" id="3.1.3.12" evidence="6"/>
<reference evidence="6 7" key="1">
    <citation type="journal article" date="2015" name="Plant Cell">
        <title>Oil accumulation by the oleaginous diatom Fistulifera solaris as revealed by the genome and transcriptome.</title>
        <authorList>
            <person name="Tanaka T."/>
            <person name="Maeda Y."/>
            <person name="Veluchamy A."/>
            <person name="Tanaka M."/>
            <person name="Abida H."/>
            <person name="Marechal E."/>
            <person name="Bowler C."/>
            <person name="Muto M."/>
            <person name="Sunaga Y."/>
            <person name="Tanaka M."/>
            <person name="Yoshino T."/>
            <person name="Taniguchi T."/>
            <person name="Fukuda Y."/>
            <person name="Nemoto M."/>
            <person name="Matsumoto M."/>
            <person name="Wong P.S."/>
            <person name="Aburatani S."/>
            <person name="Fujibuchi W."/>
        </authorList>
    </citation>
    <scope>NUCLEOTIDE SEQUENCE [LARGE SCALE GENOMIC DNA]</scope>
    <source>
        <strain evidence="6 7">JPCC DA0580</strain>
    </source>
</reference>
<comment type="caution">
    <text evidence="6">The sequence shown here is derived from an EMBL/GenBank/DDBJ whole genome shotgun (WGS) entry which is preliminary data.</text>
</comment>
<dbReference type="InterPro" id="IPR036412">
    <property type="entry name" value="HAD-like_sf"/>
</dbReference>
<evidence type="ECO:0000256" key="2">
    <source>
        <dbReference type="ARBA" id="ARBA00006330"/>
    </source>
</evidence>
<feature type="region of interest" description="Disordered" evidence="5">
    <location>
        <begin position="105"/>
        <end position="129"/>
    </location>
</feature>
<dbReference type="GO" id="GO:0005992">
    <property type="term" value="P:trehalose biosynthetic process"/>
    <property type="evidence" value="ECO:0007669"/>
    <property type="project" value="InterPro"/>
</dbReference>
<dbReference type="GO" id="GO:0005829">
    <property type="term" value="C:cytosol"/>
    <property type="evidence" value="ECO:0007669"/>
    <property type="project" value="TreeGrafter"/>
</dbReference>
<dbReference type="SUPFAM" id="SSF53756">
    <property type="entry name" value="UDP-Glycosyltransferase/glycogen phosphorylase"/>
    <property type="match status" value="1"/>
</dbReference>
<proteinExistence type="inferred from homology"/>
<dbReference type="CDD" id="cd03788">
    <property type="entry name" value="GT20_TPS"/>
    <property type="match status" value="1"/>
</dbReference>
<dbReference type="GO" id="GO:0004805">
    <property type="term" value="F:trehalose-phosphatase activity"/>
    <property type="evidence" value="ECO:0007669"/>
    <property type="project" value="UniProtKB-EC"/>
</dbReference>
<comment type="similarity">
    <text evidence="1">In the N-terminal section; belongs to the glycosyltransferase 20 family.</text>
</comment>
<dbReference type="InterPro" id="IPR023214">
    <property type="entry name" value="HAD_sf"/>
</dbReference>
<comment type="similarity">
    <text evidence="2">In the C-terminal section; belongs to the trehalose phosphatase family.</text>
</comment>
<keyword evidence="7" id="KW-1185">Reference proteome</keyword>
<keyword evidence="3 6" id="KW-0328">Glycosyltransferase</keyword>
<evidence type="ECO:0000313" key="7">
    <source>
        <dbReference type="Proteomes" id="UP000198406"/>
    </source>
</evidence>
<evidence type="ECO:0000256" key="5">
    <source>
        <dbReference type="SAM" id="MobiDB-lite"/>
    </source>
</evidence>
<dbReference type="InterPro" id="IPR001830">
    <property type="entry name" value="Glyco_trans_20"/>
</dbReference>
<dbReference type="Pfam" id="PF00982">
    <property type="entry name" value="Glyco_transf_20"/>
    <property type="match status" value="2"/>
</dbReference>
<dbReference type="EC" id="2.4.1.15" evidence="6"/>
<dbReference type="Pfam" id="PF02358">
    <property type="entry name" value="Trehalose_PPase"/>
    <property type="match status" value="1"/>
</dbReference>
<dbReference type="OrthoDB" id="755951at2759"/>
<dbReference type="InParanoid" id="A0A1Z5JS81"/>
<dbReference type="NCBIfam" id="TIGR00685">
    <property type="entry name" value="T6PP"/>
    <property type="match status" value="1"/>
</dbReference>
<organism evidence="6 7">
    <name type="scientific">Fistulifera solaris</name>
    <name type="common">Oleaginous diatom</name>
    <dbReference type="NCBI Taxonomy" id="1519565"/>
    <lineage>
        <taxon>Eukaryota</taxon>
        <taxon>Sar</taxon>
        <taxon>Stramenopiles</taxon>
        <taxon>Ochrophyta</taxon>
        <taxon>Bacillariophyta</taxon>
        <taxon>Bacillariophyceae</taxon>
        <taxon>Bacillariophycidae</taxon>
        <taxon>Naviculales</taxon>
        <taxon>Naviculaceae</taxon>
        <taxon>Fistulifera</taxon>
    </lineage>
</organism>
<dbReference type="Gene3D" id="3.40.50.2000">
    <property type="entry name" value="Glycogen Phosphorylase B"/>
    <property type="match status" value="2"/>
</dbReference>
<dbReference type="NCBIfam" id="TIGR01484">
    <property type="entry name" value="HAD-SF-IIB"/>
    <property type="match status" value="1"/>
</dbReference>
<feature type="region of interest" description="Disordered" evidence="5">
    <location>
        <begin position="218"/>
        <end position="237"/>
    </location>
</feature>
<dbReference type="SUPFAM" id="SSF56784">
    <property type="entry name" value="HAD-like"/>
    <property type="match status" value="1"/>
</dbReference>
<dbReference type="PANTHER" id="PTHR10788">
    <property type="entry name" value="TREHALOSE-6-PHOSPHATE SYNTHASE"/>
    <property type="match status" value="1"/>
</dbReference>
<dbReference type="InterPro" id="IPR006379">
    <property type="entry name" value="HAD-SF_hydro_IIB"/>
</dbReference>
<gene>
    <name evidence="6" type="ORF">FisN_5Hh253</name>
</gene>
<name>A0A1Z5JS81_FISSO</name>
<evidence type="ECO:0000256" key="3">
    <source>
        <dbReference type="ARBA" id="ARBA00022676"/>
    </source>
</evidence>
<keyword evidence="6" id="KW-0378">Hydrolase</keyword>
<dbReference type="GO" id="GO:0003825">
    <property type="term" value="F:alpha,alpha-trehalose-phosphate synthase (UDP-forming) activity"/>
    <property type="evidence" value="ECO:0007669"/>
    <property type="project" value="UniProtKB-EC"/>
</dbReference>
<dbReference type="AlphaFoldDB" id="A0A1Z5JS81"/>
<protein>
    <submittedName>
        <fullName evidence="6">Trehalose 6-phosphate synthase/phosphatase</fullName>
        <ecNumber evidence="6">2.4.1.15</ecNumber>
        <ecNumber evidence="6">3.1.3.12</ecNumber>
    </submittedName>
</protein>